<dbReference type="GO" id="GO:0005524">
    <property type="term" value="F:ATP binding"/>
    <property type="evidence" value="ECO:0007669"/>
    <property type="project" value="UniProtKB-UniRule"/>
</dbReference>
<evidence type="ECO:0000313" key="3">
    <source>
        <dbReference type="EMBL" id="CAF0731590.1"/>
    </source>
</evidence>
<evidence type="ECO:0000256" key="1">
    <source>
        <dbReference type="PROSITE-ProRule" id="PRU00409"/>
    </source>
</evidence>
<reference evidence="3" key="1">
    <citation type="submission" date="2021-02" db="EMBL/GenBank/DDBJ databases">
        <authorList>
            <person name="Nowell W R."/>
        </authorList>
    </citation>
    <scope>NUCLEOTIDE SEQUENCE</scope>
</reference>
<feature type="domain" description="ATP-grasp" evidence="2">
    <location>
        <begin position="180"/>
        <end position="230"/>
    </location>
</feature>
<dbReference type="Gene3D" id="3.30.470.20">
    <property type="entry name" value="ATP-grasp fold, B domain"/>
    <property type="match status" value="1"/>
</dbReference>
<keyword evidence="1" id="KW-0067">ATP-binding</keyword>
<keyword evidence="1" id="KW-0547">Nucleotide-binding</keyword>
<evidence type="ECO:0000259" key="2">
    <source>
        <dbReference type="PROSITE" id="PS50975"/>
    </source>
</evidence>
<dbReference type="PROSITE" id="PS00867">
    <property type="entry name" value="CPSASE_2"/>
    <property type="match status" value="1"/>
</dbReference>
<dbReference type="AlphaFoldDB" id="A0A813N9K6"/>
<dbReference type="EMBL" id="CAJNOG010000005">
    <property type="protein sequence ID" value="CAF0731590.1"/>
    <property type="molecule type" value="Genomic_DNA"/>
</dbReference>
<evidence type="ECO:0000313" key="4">
    <source>
        <dbReference type="Proteomes" id="UP000663845"/>
    </source>
</evidence>
<sequence length="278" mass="31531">MYLNEIVRAVFISSRGHSENDDSENKDETADNQFHVYERFIGFERASSTTVEQCFEGTNAMRASYKGIVSRVKQIAPNVIYIHCNAHILNLCSVDVVQAVVPVRNNFGIVKSLYNSIEASTERHKGFVDIQNQESIGSTPLKSLCDTRWTCRFTDPMIQIETVTNTKNDSIVIEHNTSSFVNIELWIKKTNYDDIRIIEVNPRIASSYQNQYRSSYHGANLYHSIIKLSMGQTDIGVIPNVQTNFTGLYSCQSVIGTRCDGKISQLLDLDKIEQEKKI</sequence>
<protein>
    <recommendedName>
        <fullName evidence="2">ATP-grasp domain-containing protein</fullName>
    </recommendedName>
</protein>
<organism evidence="3 4">
    <name type="scientific">Adineta steineri</name>
    <dbReference type="NCBI Taxonomy" id="433720"/>
    <lineage>
        <taxon>Eukaryota</taxon>
        <taxon>Metazoa</taxon>
        <taxon>Spiralia</taxon>
        <taxon>Gnathifera</taxon>
        <taxon>Rotifera</taxon>
        <taxon>Eurotatoria</taxon>
        <taxon>Bdelloidea</taxon>
        <taxon>Adinetida</taxon>
        <taxon>Adinetidae</taxon>
        <taxon>Adineta</taxon>
    </lineage>
</organism>
<accession>A0A813N9K6</accession>
<dbReference type="InterPro" id="IPR011761">
    <property type="entry name" value="ATP-grasp"/>
</dbReference>
<gene>
    <name evidence="3" type="ORF">JYZ213_LOCUS1247</name>
</gene>
<dbReference type="InterPro" id="IPR012337">
    <property type="entry name" value="RNaseH-like_sf"/>
</dbReference>
<dbReference type="PROSITE" id="PS50975">
    <property type="entry name" value="ATP_GRASP"/>
    <property type="match status" value="1"/>
</dbReference>
<dbReference type="GO" id="GO:0046872">
    <property type="term" value="F:metal ion binding"/>
    <property type="evidence" value="ECO:0007669"/>
    <property type="project" value="InterPro"/>
</dbReference>
<name>A0A813N9K6_9BILA</name>
<proteinExistence type="predicted"/>
<dbReference type="Proteomes" id="UP000663845">
    <property type="component" value="Unassembled WGS sequence"/>
</dbReference>
<comment type="caution">
    <text evidence="3">The sequence shown here is derived from an EMBL/GenBank/DDBJ whole genome shotgun (WGS) entry which is preliminary data.</text>
</comment>
<dbReference type="SUPFAM" id="SSF53098">
    <property type="entry name" value="Ribonuclease H-like"/>
    <property type="match status" value="1"/>
</dbReference>
<dbReference type="InterPro" id="IPR005479">
    <property type="entry name" value="CPAse_ATP-bd"/>
</dbReference>